<feature type="binding site" evidence="6">
    <location>
        <begin position="318"/>
        <end position="321"/>
    </location>
    <ligand>
        <name>GTP</name>
        <dbReference type="ChEBI" id="CHEBI:37565"/>
    </ligand>
</feature>
<keyword evidence="4 6" id="KW-0342">GTP-binding</keyword>
<comment type="subunit">
    <text evidence="1">G proteins are composed of 3 units; alpha, beta and gamma. The alpha chain contains the guanine nucleotide binding site.</text>
</comment>
<evidence type="ECO:0000313" key="10">
    <source>
        <dbReference type="Proteomes" id="UP000749559"/>
    </source>
</evidence>
<feature type="binding site" evidence="7">
    <location>
        <position position="68"/>
    </location>
    <ligand>
        <name>Mg(2+)</name>
        <dbReference type="ChEBI" id="CHEBI:18420"/>
    </ligand>
</feature>
<dbReference type="Gene3D" id="3.40.50.300">
    <property type="entry name" value="P-loop containing nucleotide triphosphate hydrolases"/>
    <property type="match status" value="1"/>
</dbReference>
<dbReference type="PANTHER" id="PTHR10218:SF302">
    <property type="entry name" value="GUANINE NUCLEOTIDE-BINDING PROTEIN ALPHA-5 SUBUNIT"/>
    <property type="match status" value="1"/>
</dbReference>
<feature type="binding site" evidence="6">
    <location>
        <begin position="249"/>
        <end position="253"/>
    </location>
    <ligand>
        <name>GTP</name>
        <dbReference type="ChEBI" id="CHEBI:37565"/>
    </ligand>
</feature>
<evidence type="ECO:0000256" key="4">
    <source>
        <dbReference type="ARBA" id="ARBA00023134"/>
    </source>
</evidence>
<keyword evidence="3 6" id="KW-0547">Nucleotide-binding</keyword>
<dbReference type="InterPro" id="IPR011025">
    <property type="entry name" value="GproteinA_insert"/>
</dbReference>
<dbReference type="FunFam" id="3.40.50.300:FF:000720">
    <property type="entry name" value="Guanine nucleotide-binding protein G(k) subunit alpha"/>
    <property type="match status" value="1"/>
</dbReference>
<dbReference type="PRINTS" id="PR00318">
    <property type="entry name" value="GPROTEINA"/>
</dbReference>
<feature type="binding site" evidence="7">
    <location>
        <position position="230"/>
    </location>
    <ligand>
        <name>Mg(2+)</name>
        <dbReference type="ChEBI" id="CHEBI:18420"/>
    </ligand>
</feature>
<dbReference type="GO" id="GO:0046872">
    <property type="term" value="F:metal ion binding"/>
    <property type="evidence" value="ECO:0007669"/>
    <property type="project" value="UniProtKB-KW"/>
</dbReference>
<dbReference type="GO" id="GO:0003924">
    <property type="term" value="F:GTPase activity"/>
    <property type="evidence" value="ECO:0007669"/>
    <property type="project" value="InterPro"/>
</dbReference>
<dbReference type="GO" id="GO:0001664">
    <property type="term" value="F:G protein-coupled receptor binding"/>
    <property type="evidence" value="ECO:0007669"/>
    <property type="project" value="TreeGrafter"/>
</dbReference>
<evidence type="ECO:0000256" key="3">
    <source>
        <dbReference type="ARBA" id="ARBA00022741"/>
    </source>
</evidence>
<dbReference type="AlphaFoldDB" id="A0A8S4NQP6"/>
<evidence type="ECO:0000256" key="2">
    <source>
        <dbReference type="ARBA" id="ARBA00022723"/>
    </source>
</evidence>
<evidence type="ECO:0000256" key="1">
    <source>
        <dbReference type="ARBA" id="ARBA00011356"/>
    </source>
</evidence>
<dbReference type="OrthoDB" id="5817230at2759"/>
<dbReference type="GO" id="GO:0005525">
    <property type="term" value="F:GTP binding"/>
    <property type="evidence" value="ECO:0007669"/>
    <property type="project" value="UniProtKB-KW"/>
</dbReference>
<dbReference type="GO" id="GO:0005737">
    <property type="term" value="C:cytoplasm"/>
    <property type="evidence" value="ECO:0007669"/>
    <property type="project" value="TreeGrafter"/>
</dbReference>
<dbReference type="PROSITE" id="PS51882">
    <property type="entry name" value="G_ALPHA"/>
    <property type="match status" value="1"/>
</dbReference>
<dbReference type="CDD" id="cd00066">
    <property type="entry name" value="G-alpha"/>
    <property type="match status" value="1"/>
</dbReference>
<feature type="region of interest" description="Disordered" evidence="8">
    <location>
        <begin position="141"/>
        <end position="165"/>
    </location>
</feature>
<gene>
    <name evidence="9" type="ORF">OFUS_LOCUS10068</name>
</gene>
<dbReference type="GO" id="GO:0007188">
    <property type="term" value="P:adenylate cyclase-modulating G protein-coupled receptor signaling pathway"/>
    <property type="evidence" value="ECO:0007669"/>
    <property type="project" value="TreeGrafter"/>
</dbReference>
<evidence type="ECO:0000256" key="7">
    <source>
        <dbReference type="PIRSR" id="PIRSR601019-2"/>
    </source>
</evidence>
<keyword evidence="7" id="KW-0460">Magnesium</keyword>
<name>A0A8S4NQP6_OWEFU</name>
<dbReference type="SUPFAM" id="SSF52540">
    <property type="entry name" value="P-loop containing nucleoside triphosphate hydrolases"/>
    <property type="match status" value="1"/>
</dbReference>
<keyword evidence="2 7" id="KW-0479">Metal-binding</keyword>
<dbReference type="Gene3D" id="1.10.400.10">
    <property type="entry name" value="GI Alpha 1, domain 2-like"/>
    <property type="match status" value="1"/>
</dbReference>
<organism evidence="9 10">
    <name type="scientific">Owenia fusiformis</name>
    <name type="common">Polychaete worm</name>
    <dbReference type="NCBI Taxonomy" id="6347"/>
    <lineage>
        <taxon>Eukaryota</taxon>
        <taxon>Metazoa</taxon>
        <taxon>Spiralia</taxon>
        <taxon>Lophotrochozoa</taxon>
        <taxon>Annelida</taxon>
        <taxon>Polychaeta</taxon>
        <taxon>Sedentaria</taxon>
        <taxon>Canalipalpata</taxon>
        <taxon>Sabellida</taxon>
        <taxon>Oweniida</taxon>
        <taxon>Oweniidae</taxon>
        <taxon>Owenia</taxon>
    </lineage>
</organism>
<dbReference type="SUPFAM" id="SSF47895">
    <property type="entry name" value="Transducin (alpha subunit), insertion domain"/>
    <property type="match status" value="1"/>
</dbReference>
<dbReference type="InterPro" id="IPR027417">
    <property type="entry name" value="P-loop_NTPase"/>
</dbReference>
<dbReference type="SMART" id="SM00275">
    <property type="entry name" value="G_alpha"/>
    <property type="match status" value="1"/>
</dbReference>
<dbReference type="Pfam" id="PF00503">
    <property type="entry name" value="G-alpha"/>
    <property type="match status" value="1"/>
</dbReference>
<dbReference type="PANTHER" id="PTHR10218">
    <property type="entry name" value="GTP-BINDING PROTEIN ALPHA SUBUNIT"/>
    <property type="match status" value="1"/>
</dbReference>
<dbReference type="InterPro" id="IPR001019">
    <property type="entry name" value="Gprotein_alpha_su"/>
</dbReference>
<evidence type="ECO:0000313" key="9">
    <source>
        <dbReference type="EMBL" id="CAH1783762.1"/>
    </source>
</evidence>
<evidence type="ECO:0000256" key="5">
    <source>
        <dbReference type="ARBA" id="ARBA00023224"/>
    </source>
</evidence>
<protein>
    <submittedName>
        <fullName evidence="9">Uncharacterized protein</fullName>
    </submittedName>
</protein>
<dbReference type="GO" id="GO:0031683">
    <property type="term" value="F:G-protein beta/gamma-subunit complex binding"/>
    <property type="evidence" value="ECO:0007669"/>
    <property type="project" value="InterPro"/>
</dbReference>
<keyword evidence="5" id="KW-0807">Transducer</keyword>
<proteinExistence type="predicted"/>
<accession>A0A8S4NQP6</accession>
<keyword evidence="10" id="KW-1185">Reference proteome</keyword>
<feature type="binding site" evidence="6">
    <location>
        <position position="373"/>
    </location>
    <ligand>
        <name>GTP</name>
        <dbReference type="ChEBI" id="CHEBI:37565"/>
    </ligand>
</feature>
<sequence length="401" mass="45976">MPRGILSKQNARGVGKTTTQALLSPKMQRSKGALARSRSIDHQLDEERELRQKEIQLLILGGASSGKSTFIKQLRIHHGDGFPSRERATLRPHVHENIVEGIHTVTEHLPQFNITLQSPSTQNYLIEFKKKLPRINHFHHPVHENGSDGSPILERPASPVSPMVPRVKEMPNSMIEIIRDSGFQKCLAEHKTFERQLTVAEKHFLDNIERVVSKGYIPTLQDILYIRKPTTGVQEHTFHVNGLNYRVIDVAGQRSQRKKWIHFFDGVTAVIFFASLSGFNEALEEEHSINNLRDSLITFQDLSTNSFLEKTDFILFLNKEDLFKEKMQTVQLKDTFSEFKGENTPEAGLSFIKQEFMRLKRSSKQVYTHVTTATNMDVMKTIIRDVLQIIVEINLKKTTVF</sequence>
<comment type="caution">
    <text evidence="9">The sequence shown here is derived from an EMBL/GenBank/DDBJ whole genome shotgun (WGS) entry which is preliminary data.</text>
</comment>
<dbReference type="EMBL" id="CAIIXF020000005">
    <property type="protein sequence ID" value="CAH1783762.1"/>
    <property type="molecule type" value="Genomic_DNA"/>
</dbReference>
<feature type="binding site" evidence="6">
    <location>
        <begin position="224"/>
        <end position="230"/>
    </location>
    <ligand>
        <name>GTP</name>
        <dbReference type="ChEBI" id="CHEBI:37565"/>
    </ligand>
</feature>
<reference evidence="9" key="1">
    <citation type="submission" date="2022-03" db="EMBL/GenBank/DDBJ databases">
        <authorList>
            <person name="Martin C."/>
        </authorList>
    </citation>
    <scope>NUCLEOTIDE SEQUENCE</scope>
</reference>
<dbReference type="GO" id="GO:0005834">
    <property type="term" value="C:heterotrimeric G-protein complex"/>
    <property type="evidence" value="ECO:0007669"/>
    <property type="project" value="TreeGrafter"/>
</dbReference>
<evidence type="ECO:0000256" key="6">
    <source>
        <dbReference type="PIRSR" id="PIRSR601019-1"/>
    </source>
</evidence>
<evidence type="ECO:0000256" key="8">
    <source>
        <dbReference type="SAM" id="MobiDB-lite"/>
    </source>
</evidence>
<dbReference type="Proteomes" id="UP000749559">
    <property type="component" value="Unassembled WGS sequence"/>
</dbReference>